<dbReference type="RefSeq" id="WP_090289317.1">
    <property type="nucleotide sequence ID" value="NZ_FNCK01000002.1"/>
</dbReference>
<evidence type="ECO:0000259" key="4">
    <source>
        <dbReference type="PROSITE" id="PS50893"/>
    </source>
</evidence>
<sequence length="514" mass="59578">MLQVNNLHVYHSMDFVKIIDNLSFIIHPGEKVAIIGEEGNGKSTLLKWLVDDESLSNYLIIEGEKINHFSQIGYLPQQMKEEDLNLSINKFFFSNVDPFLMDYNKMIEFGKRMGFDLDRVYSDQIVRSLSGGEKIKLSLLRLIAQEPDLILLDEPSNDLDIDSIMGLEKFIRECKQAILFVSHDESLLESTATSIIHLERLLHRKDPHHTVSKFSYKDYLFHREQSLSSQQKDYEQNERMYAQKFARQQKLESALHYRLNHTKDSTSGRLLAKKMKTVKSMAKRFEREYQQGSQKVFSEDPIEIYFKNSIPIAKSRIIMEIRNLNLKIEDRLLVSNINLSVQGQDKIGIIGANGVGKSTLLKYMWFLFNQETDREGIISAYMPQNYNEFIDTNLTPIQFLTKEKTSEELTQIMTFLASMNFMPEEMTHSINELSGGQRAKLFLLKMDFMGANLLFLDEPTRNFSPNSQPEIRKVLREFPGAIISVSHDRLYLNEVCDQMYLLQPDGLKVFNSIG</sequence>
<dbReference type="SMART" id="SM00382">
    <property type="entry name" value="AAA"/>
    <property type="match status" value="2"/>
</dbReference>
<evidence type="ECO:0000256" key="1">
    <source>
        <dbReference type="ARBA" id="ARBA00022737"/>
    </source>
</evidence>
<keyword evidence="6" id="KW-1185">Reference proteome</keyword>
<keyword evidence="2" id="KW-0547">Nucleotide-binding</keyword>
<evidence type="ECO:0000313" key="5">
    <source>
        <dbReference type="EMBL" id="SDG02568.1"/>
    </source>
</evidence>
<proteinExistence type="predicted"/>
<dbReference type="GO" id="GO:0005524">
    <property type="term" value="F:ATP binding"/>
    <property type="evidence" value="ECO:0007669"/>
    <property type="project" value="UniProtKB-KW"/>
</dbReference>
<evidence type="ECO:0000313" key="6">
    <source>
        <dbReference type="Proteomes" id="UP000199708"/>
    </source>
</evidence>
<reference evidence="5 6" key="1">
    <citation type="submission" date="2016-10" db="EMBL/GenBank/DDBJ databases">
        <authorList>
            <person name="de Groot N.N."/>
        </authorList>
    </citation>
    <scope>NUCLEOTIDE SEQUENCE [LARGE SCALE GENOMIC DNA]</scope>
    <source>
        <strain evidence="5 6">ATCC BAA-466</strain>
    </source>
</reference>
<dbReference type="AlphaFoldDB" id="A0A1G7QVL9"/>
<dbReference type="PANTHER" id="PTHR19211:SF14">
    <property type="entry name" value="ATP-BINDING CASSETTE SUB-FAMILY F MEMBER 1"/>
    <property type="match status" value="1"/>
</dbReference>
<dbReference type="PROSITE" id="PS50893">
    <property type="entry name" value="ABC_TRANSPORTER_2"/>
    <property type="match status" value="2"/>
</dbReference>
<dbReference type="CDD" id="cd03221">
    <property type="entry name" value="ABCF_EF-3"/>
    <property type="match status" value="2"/>
</dbReference>
<feature type="domain" description="ABC transporter" evidence="4">
    <location>
        <begin position="2"/>
        <end position="225"/>
    </location>
</feature>
<dbReference type="STRING" id="120956.SAMN05421791_102239"/>
<dbReference type="InterPro" id="IPR027417">
    <property type="entry name" value="P-loop_NTPase"/>
</dbReference>
<evidence type="ECO:0000256" key="2">
    <source>
        <dbReference type="ARBA" id="ARBA00022741"/>
    </source>
</evidence>
<dbReference type="OrthoDB" id="9760950at2"/>
<accession>A0A1G7QVL9</accession>
<dbReference type="SUPFAM" id="SSF52540">
    <property type="entry name" value="P-loop containing nucleoside triphosphate hydrolases"/>
    <property type="match status" value="2"/>
</dbReference>
<gene>
    <name evidence="5" type="ORF">SAMN05421791_102239</name>
</gene>
<evidence type="ECO:0000256" key="3">
    <source>
        <dbReference type="ARBA" id="ARBA00022840"/>
    </source>
</evidence>
<dbReference type="GO" id="GO:0016887">
    <property type="term" value="F:ATP hydrolysis activity"/>
    <property type="evidence" value="ECO:0007669"/>
    <property type="project" value="InterPro"/>
</dbReference>
<name>A0A1G7QVL9_9LACT</name>
<organism evidence="5 6">
    <name type="scientific">Facklamia miroungae</name>
    <dbReference type="NCBI Taxonomy" id="120956"/>
    <lineage>
        <taxon>Bacteria</taxon>
        <taxon>Bacillati</taxon>
        <taxon>Bacillota</taxon>
        <taxon>Bacilli</taxon>
        <taxon>Lactobacillales</taxon>
        <taxon>Aerococcaceae</taxon>
        <taxon>Facklamia</taxon>
    </lineage>
</organism>
<dbReference type="Gene3D" id="3.40.50.300">
    <property type="entry name" value="P-loop containing nucleotide triphosphate hydrolases"/>
    <property type="match status" value="2"/>
</dbReference>
<dbReference type="InterPro" id="IPR050611">
    <property type="entry name" value="ABCF"/>
</dbReference>
<keyword evidence="3" id="KW-0067">ATP-binding</keyword>
<feature type="domain" description="ABC transporter" evidence="4">
    <location>
        <begin position="319"/>
        <end position="513"/>
    </location>
</feature>
<dbReference type="Pfam" id="PF00005">
    <property type="entry name" value="ABC_tran"/>
    <property type="match status" value="2"/>
</dbReference>
<dbReference type="InterPro" id="IPR003593">
    <property type="entry name" value="AAA+_ATPase"/>
</dbReference>
<dbReference type="EMBL" id="FNCK01000002">
    <property type="protein sequence ID" value="SDG02568.1"/>
    <property type="molecule type" value="Genomic_DNA"/>
</dbReference>
<dbReference type="InterPro" id="IPR003439">
    <property type="entry name" value="ABC_transporter-like_ATP-bd"/>
</dbReference>
<protein>
    <submittedName>
        <fullName evidence="5">ATPase components of ABC transporters with duplicated ATPase domains</fullName>
    </submittedName>
</protein>
<dbReference type="PANTHER" id="PTHR19211">
    <property type="entry name" value="ATP-BINDING TRANSPORT PROTEIN-RELATED"/>
    <property type="match status" value="1"/>
</dbReference>
<dbReference type="Proteomes" id="UP000199708">
    <property type="component" value="Unassembled WGS sequence"/>
</dbReference>
<keyword evidence="1" id="KW-0677">Repeat</keyword>